<sequence length="327" mass="36986">MPMPMALDHINVYLLRGERGWTVVDTGLNAGTTRELWEHIAAKHLDGLPIEALVCTHWHYDHAGLARWFAERFGVPVYMTLGEYYTMRAYAEPAPDPLPAARQDFYLRAGLPAEGVQRLFDGMRRDPFMAPAPPSFRRLRDGDELAIGSRRWRVVIGEGHSPEHACLYDPKAQLLLAGDQLLPRISSNVLVTDIEPEANPLSLWLDSLTRLEQLAPNTLILPSHQEVFEGLHLRTRELGEHHHRKLDQLRDHLHELGRATAFEAMQKLFPRRRGAVDDMLALGETMAHLAWLKQVGEVLRTLDADGVHRFEMVVDGAVRQPAAGNVR</sequence>
<name>A0A5B9E5C2_9GAMM</name>
<dbReference type="SUPFAM" id="SSF56281">
    <property type="entry name" value="Metallo-hydrolase/oxidoreductase"/>
    <property type="match status" value="1"/>
</dbReference>
<dbReference type="Proteomes" id="UP000321807">
    <property type="component" value="Chromosome"/>
</dbReference>
<dbReference type="PANTHER" id="PTHR42951">
    <property type="entry name" value="METALLO-BETA-LACTAMASE DOMAIN-CONTAINING"/>
    <property type="match status" value="1"/>
</dbReference>
<evidence type="ECO:0000313" key="3">
    <source>
        <dbReference type="Proteomes" id="UP000321807"/>
    </source>
</evidence>
<dbReference type="Gene3D" id="1.10.10.10">
    <property type="entry name" value="Winged helix-like DNA-binding domain superfamily/Winged helix DNA-binding domain"/>
    <property type="match status" value="1"/>
</dbReference>
<dbReference type="InterPro" id="IPR001279">
    <property type="entry name" value="Metallo-B-lactamas"/>
</dbReference>
<dbReference type="Gene3D" id="3.60.15.10">
    <property type="entry name" value="Ribonuclease Z/Hydroxyacylglutathione hydrolase-like"/>
    <property type="match status" value="1"/>
</dbReference>
<dbReference type="Pfam" id="PF00753">
    <property type="entry name" value="Lactamase_B"/>
    <property type="match status" value="1"/>
</dbReference>
<proteinExistence type="predicted"/>
<dbReference type="EMBL" id="CP042807">
    <property type="protein sequence ID" value="QEE26275.1"/>
    <property type="molecule type" value="Genomic_DNA"/>
</dbReference>
<dbReference type="InterPro" id="IPR036866">
    <property type="entry name" value="RibonucZ/Hydroxyglut_hydro"/>
</dbReference>
<keyword evidence="2" id="KW-0378">Hydrolase</keyword>
<evidence type="ECO:0000259" key="1">
    <source>
        <dbReference type="SMART" id="SM00849"/>
    </source>
</evidence>
<organism evidence="2 3">
    <name type="scientific">Rhodanobacter glycinis</name>
    <dbReference type="NCBI Taxonomy" id="582702"/>
    <lineage>
        <taxon>Bacteria</taxon>
        <taxon>Pseudomonadati</taxon>
        <taxon>Pseudomonadota</taxon>
        <taxon>Gammaproteobacteria</taxon>
        <taxon>Lysobacterales</taxon>
        <taxon>Rhodanobacteraceae</taxon>
        <taxon>Rhodanobacter</taxon>
    </lineage>
</organism>
<evidence type="ECO:0000313" key="2">
    <source>
        <dbReference type="EMBL" id="QEE26275.1"/>
    </source>
</evidence>
<feature type="domain" description="Metallo-beta-lactamase" evidence="1">
    <location>
        <begin position="9"/>
        <end position="224"/>
    </location>
</feature>
<dbReference type="AlphaFoldDB" id="A0A5B9E5C2"/>
<gene>
    <name evidence="2" type="ORF">CS053_02000</name>
</gene>
<dbReference type="PANTHER" id="PTHR42951:SF22">
    <property type="entry name" value="METALLO BETA-LACTAMASE SUPERFAMILY LIPOPROTEIN"/>
    <property type="match status" value="1"/>
</dbReference>
<dbReference type="KEGG" id="rgl:CS053_02000"/>
<accession>A0A5B9E5C2</accession>
<dbReference type="InterPro" id="IPR050855">
    <property type="entry name" value="NDM-1-like"/>
</dbReference>
<dbReference type="GO" id="GO:0016787">
    <property type="term" value="F:hydrolase activity"/>
    <property type="evidence" value="ECO:0007669"/>
    <property type="project" value="UniProtKB-KW"/>
</dbReference>
<dbReference type="InterPro" id="IPR036388">
    <property type="entry name" value="WH-like_DNA-bd_sf"/>
</dbReference>
<dbReference type="SMART" id="SM00849">
    <property type="entry name" value="Lactamase_B"/>
    <property type="match status" value="1"/>
</dbReference>
<protein>
    <submittedName>
        <fullName evidence="2">MBL fold metallo-hydrolase</fullName>
    </submittedName>
</protein>
<reference evidence="2 3" key="1">
    <citation type="submission" date="2019-08" db="EMBL/GenBank/DDBJ databases">
        <title>Complete genome sequence of Rhodanobacter glycinis strain T01E-68 isolated from tomato root.</title>
        <authorList>
            <person name="Weon H.-Y."/>
            <person name="Lee S.A."/>
        </authorList>
    </citation>
    <scope>NUCLEOTIDE SEQUENCE [LARGE SCALE GENOMIC DNA]</scope>
    <source>
        <strain evidence="2 3">T01E-68</strain>
    </source>
</reference>